<name>A0A3R9F2E4_9VIBR</name>
<dbReference type="InterPro" id="IPR023213">
    <property type="entry name" value="CAT-like_dom_sf"/>
</dbReference>
<keyword evidence="6" id="KW-1185">Reference proteome</keyword>
<comment type="caution">
    <text evidence="5">The sequence shown here is derived from an EMBL/GenBank/DDBJ whole genome shotgun (WGS) entry which is preliminary data.</text>
</comment>
<dbReference type="InterPro" id="IPR006162">
    <property type="entry name" value="Ppantetheine_attach_site"/>
</dbReference>
<dbReference type="PROSITE" id="PS50075">
    <property type="entry name" value="CARRIER"/>
    <property type="match status" value="1"/>
</dbReference>
<dbReference type="GO" id="GO:0044550">
    <property type="term" value="P:secondary metabolite biosynthetic process"/>
    <property type="evidence" value="ECO:0007669"/>
    <property type="project" value="TreeGrafter"/>
</dbReference>
<dbReference type="OrthoDB" id="5817163at2"/>
<dbReference type="Gene3D" id="3.30.300.30">
    <property type="match status" value="1"/>
</dbReference>
<dbReference type="Pfam" id="PF00550">
    <property type="entry name" value="PP-binding"/>
    <property type="match status" value="1"/>
</dbReference>
<evidence type="ECO:0000256" key="2">
    <source>
        <dbReference type="ARBA" id="ARBA00022450"/>
    </source>
</evidence>
<comment type="cofactor">
    <cofactor evidence="1">
        <name>pantetheine 4'-phosphate</name>
        <dbReference type="ChEBI" id="CHEBI:47942"/>
    </cofactor>
</comment>
<organism evidence="5 6">
    <name type="scientific">Vibrio pectenicida</name>
    <dbReference type="NCBI Taxonomy" id="62763"/>
    <lineage>
        <taxon>Bacteria</taxon>
        <taxon>Pseudomonadati</taxon>
        <taxon>Pseudomonadota</taxon>
        <taxon>Gammaproteobacteria</taxon>
        <taxon>Vibrionales</taxon>
        <taxon>Vibrionaceae</taxon>
        <taxon>Vibrio</taxon>
    </lineage>
</organism>
<evidence type="ECO:0000313" key="5">
    <source>
        <dbReference type="EMBL" id="RSD28377.1"/>
    </source>
</evidence>
<dbReference type="GO" id="GO:0043041">
    <property type="term" value="P:amino acid activation for nonribosomal peptide biosynthetic process"/>
    <property type="evidence" value="ECO:0007669"/>
    <property type="project" value="TreeGrafter"/>
</dbReference>
<dbReference type="EMBL" id="RSFA01000156">
    <property type="protein sequence ID" value="RSD28377.1"/>
    <property type="molecule type" value="Genomic_DNA"/>
</dbReference>
<dbReference type="Gene3D" id="3.30.559.30">
    <property type="entry name" value="Nonribosomal peptide synthetase, condensation domain"/>
    <property type="match status" value="1"/>
</dbReference>
<dbReference type="NCBIfam" id="TIGR01733">
    <property type="entry name" value="AA-adenyl-dom"/>
    <property type="match status" value="1"/>
</dbReference>
<dbReference type="InterPro" id="IPR001242">
    <property type="entry name" value="Condensation_dom"/>
</dbReference>
<proteinExistence type="predicted"/>
<evidence type="ECO:0000259" key="4">
    <source>
        <dbReference type="PROSITE" id="PS50075"/>
    </source>
</evidence>
<protein>
    <submittedName>
        <fullName evidence="5">Amino acid adenylation domain-containing protein</fullName>
    </submittedName>
</protein>
<dbReference type="PANTHER" id="PTHR45527">
    <property type="entry name" value="NONRIBOSOMAL PEPTIDE SYNTHETASE"/>
    <property type="match status" value="1"/>
</dbReference>
<dbReference type="GO" id="GO:0005737">
    <property type="term" value="C:cytoplasm"/>
    <property type="evidence" value="ECO:0007669"/>
    <property type="project" value="TreeGrafter"/>
</dbReference>
<evidence type="ECO:0000313" key="6">
    <source>
        <dbReference type="Proteomes" id="UP000269041"/>
    </source>
</evidence>
<dbReference type="InterPro" id="IPR010071">
    <property type="entry name" value="AA_adenyl_dom"/>
</dbReference>
<keyword evidence="3" id="KW-0597">Phosphoprotein</keyword>
<dbReference type="Pfam" id="PF00501">
    <property type="entry name" value="AMP-binding"/>
    <property type="match status" value="1"/>
</dbReference>
<dbReference type="Gene3D" id="1.10.1200.10">
    <property type="entry name" value="ACP-like"/>
    <property type="match status" value="1"/>
</dbReference>
<reference evidence="5 6" key="1">
    <citation type="submission" date="2018-12" db="EMBL/GenBank/DDBJ databases">
        <title>Genomic taxonomy of the Vibrionaceae family.</title>
        <authorList>
            <person name="Gomez-Gil B."/>
            <person name="Enciso-Ibarra K."/>
        </authorList>
    </citation>
    <scope>NUCLEOTIDE SEQUENCE [LARGE SCALE GENOMIC DNA]</scope>
    <source>
        <strain evidence="5 6">CAIM 594</strain>
    </source>
</reference>
<dbReference type="Pfam" id="PF13193">
    <property type="entry name" value="AMP-binding_C"/>
    <property type="match status" value="1"/>
</dbReference>
<dbReference type="InterPro" id="IPR000873">
    <property type="entry name" value="AMP-dep_synth/lig_dom"/>
</dbReference>
<dbReference type="InterPro" id="IPR045851">
    <property type="entry name" value="AMP-bd_C_sf"/>
</dbReference>
<dbReference type="SUPFAM" id="SSF56801">
    <property type="entry name" value="Acetyl-CoA synthetase-like"/>
    <property type="match status" value="1"/>
</dbReference>
<dbReference type="Gene3D" id="3.40.50.12780">
    <property type="entry name" value="N-terminal domain of ligase-like"/>
    <property type="match status" value="1"/>
</dbReference>
<dbReference type="SUPFAM" id="SSF52777">
    <property type="entry name" value="CoA-dependent acyltransferases"/>
    <property type="match status" value="2"/>
</dbReference>
<dbReference type="Gene3D" id="3.30.559.10">
    <property type="entry name" value="Chloramphenicol acetyltransferase-like domain"/>
    <property type="match status" value="1"/>
</dbReference>
<dbReference type="Proteomes" id="UP000269041">
    <property type="component" value="Unassembled WGS sequence"/>
</dbReference>
<dbReference type="CDD" id="cd05930">
    <property type="entry name" value="A_NRPS"/>
    <property type="match status" value="1"/>
</dbReference>
<dbReference type="GO" id="GO:0031177">
    <property type="term" value="F:phosphopantetheine binding"/>
    <property type="evidence" value="ECO:0007669"/>
    <property type="project" value="TreeGrafter"/>
</dbReference>
<dbReference type="InterPro" id="IPR025110">
    <property type="entry name" value="AMP-bd_C"/>
</dbReference>
<dbReference type="PANTHER" id="PTHR45527:SF1">
    <property type="entry name" value="FATTY ACID SYNTHASE"/>
    <property type="match status" value="1"/>
</dbReference>
<dbReference type="PROSITE" id="PS00012">
    <property type="entry name" value="PHOSPHOPANTETHEINE"/>
    <property type="match status" value="1"/>
</dbReference>
<gene>
    <name evidence="5" type="ORF">EJA03_19205</name>
</gene>
<dbReference type="InterPro" id="IPR042099">
    <property type="entry name" value="ANL_N_sf"/>
</dbReference>
<evidence type="ECO:0000256" key="3">
    <source>
        <dbReference type="ARBA" id="ARBA00022553"/>
    </source>
</evidence>
<sequence>MINVSPVFETISNYSLLIPEKAAVIYKGDALTFSDLEKRSNQLAAYLRQQYTSKEIGKIAVYLEPSLDLPVVILGIMKAGHSYVPLSSFQPAQRIAQIIDDSQSFLVITDHVSYQKSKLQLDQSIVLDIDGIDLNIEATEVEYPKFGGAQLAYTLYTSGSTGRPKGVEVEHHSLAYYIDWFNRDLWSKVQAQLPLTSSLSFAAAVTQLFAPLVRGDTLHILPEGALNNPQLLFDWFEVQSNPAIYCVATLWKELLFYKQSIDHNVNLPNTVFLSGEAVADDLKQRTFAAIDSVRVFNLYGPTETVANCAFTELQPDVPITIGKAISGSELFLLKENNAEAEESDIGEICIAGPGVARGYANLPELNDERFFIYQGLKAHRTGDLGRFNSEGDMVYLGRKDRQVKLSGVRLELGDIEACLRRHDGVQDAVVKMTNDELIAYLITRSKPTAWELRAYLGEYLSAVMIPSQFVYLDSFPKLPNGKLDNARLPKPAVSRPELKCEYRSPINDLEQDLVDIWQEILGLQGLGVDDDFFDLGGNSLQAMRVRTMIRRRLYSELDFDLVIRNPTPSKLAAIIPYYLTDGGESDCISQEYDSENDKTFCALSSSQAYFVTLEQTCTNPQAYQPAFNIFLEGQASEQAISWSINKVLANNPVLRSRFNLDDFTVKQGGYTHEQLEVQHRKLGYLNKQLADYSEQEWLAMADMPAIDIDSTPAINVTLLSKDDNQHVVVIRVHHAVFDHESIGLFFKQFVDAYQAHLVGDLSFSSQTSHQLNLTHHRGAVVEQENQMQFWLSTLERYLHQGADASLYPVQDYPNPDGYQIELSQRFTQQIKQFSRRHNTTAYVLLLTLFNLTLNRETRYKNVAIGLPTSSRSMLQNDDQLGCFVNMVTYYQPAVQVENVLALLQSSGKSIYSLLDNQSVPYQLLVDEMRRKSWLDKLRFPITFNYLSALPKAESIADCQVSVQHIVEPFARCDLTLTVDDGERFRLSFDYERSAFTKPKIMLLAEQYLAMISDTISL</sequence>
<keyword evidence="2" id="KW-0596">Phosphopantetheine</keyword>
<dbReference type="InterPro" id="IPR036736">
    <property type="entry name" value="ACP-like_sf"/>
</dbReference>
<dbReference type="Pfam" id="PF00668">
    <property type="entry name" value="Condensation"/>
    <property type="match status" value="1"/>
</dbReference>
<dbReference type="GO" id="GO:0003824">
    <property type="term" value="F:catalytic activity"/>
    <property type="evidence" value="ECO:0007669"/>
    <property type="project" value="InterPro"/>
</dbReference>
<dbReference type="RefSeq" id="WP_125323345.1">
    <property type="nucleotide sequence ID" value="NZ_AP024890.1"/>
</dbReference>
<accession>A0A3R9F2E4</accession>
<dbReference type="SUPFAM" id="SSF47336">
    <property type="entry name" value="ACP-like"/>
    <property type="match status" value="1"/>
</dbReference>
<feature type="domain" description="Carrier" evidence="4">
    <location>
        <begin position="504"/>
        <end position="579"/>
    </location>
</feature>
<dbReference type="InterPro" id="IPR009081">
    <property type="entry name" value="PP-bd_ACP"/>
</dbReference>
<dbReference type="AlphaFoldDB" id="A0A3R9F2E4"/>
<evidence type="ECO:0000256" key="1">
    <source>
        <dbReference type="ARBA" id="ARBA00001957"/>
    </source>
</evidence>